<proteinExistence type="predicted"/>
<dbReference type="EMBL" id="BAABME010006890">
    <property type="protein sequence ID" value="GAA0169563.1"/>
    <property type="molecule type" value="Genomic_DNA"/>
</dbReference>
<comment type="caution">
    <text evidence="1">The sequence shown here is derived from an EMBL/GenBank/DDBJ whole genome shotgun (WGS) entry which is preliminary data.</text>
</comment>
<dbReference type="SUPFAM" id="SSF50249">
    <property type="entry name" value="Nucleic acid-binding proteins"/>
    <property type="match status" value="1"/>
</dbReference>
<evidence type="ECO:0008006" key="3">
    <source>
        <dbReference type="Google" id="ProtNLM"/>
    </source>
</evidence>
<organism evidence="1 2">
    <name type="scientific">Lithospermum erythrorhizon</name>
    <name type="common">Purple gromwell</name>
    <name type="synonym">Lithospermum officinale var. erythrorhizon</name>
    <dbReference type="NCBI Taxonomy" id="34254"/>
    <lineage>
        <taxon>Eukaryota</taxon>
        <taxon>Viridiplantae</taxon>
        <taxon>Streptophyta</taxon>
        <taxon>Embryophyta</taxon>
        <taxon>Tracheophyta</taxon>
        <taxon>Spermatophyta</taxon>
        <taxon>Magnoliopsida</taxon>
        <taxon>eudicotyledons</taxon>
        <taxon>Gunneridae</taxon>
        <taxon>Pentapetalae</taxon>
        <taxon>asterids</taxon>
        <taxon>lamiids</taxon>
        <taxon>Boraginales</taxon>
        <taxon>Boraginaceae</taxon>
        <taxon>Boraginoideae</taxon>
        <taxon>Lithospermeae</taxon>
        <taxon>Lithospermum</taxon>
    </lineage>
</organism>
<protein>
    <recommendedName>
        <fullName evidence="3">Replication factor A C-terminal domain-containing protein</fullName>
    </recommendedName>
</protein>
<dbReference type="AlphaFoldDB" id="A0AAV3R3U4"/>
<gene>
    <name evidence="1" type="ORF">LIER_24015</name>
</gene>
<dbReference type="Proteomes" id="UP001454036">
    <property type="component" value="Unassembled WGS sequence"/>
</dbReference>
<dbReference type="Gene3D" id="2.40.50.140">
    <property type="entry name" value="Nucleic acid-binding proteins"/>
    <property type="match status" value="1"/>
</dbReference>
<evidence type="ECO:0000313" key="1">
    <source>
        <dbReference type="EMBL" id="GAA0169563.1"/>
    </source>
</evidence>
<dbReference type="InterPro" id="IPR012340">
    <property type="entry name" value="NA-bd_OB-fold"/>
</dbReference>
<reference evidence="1 2" key="1">
    <citation type="submission" date="2024-01" db="EMBL/GenBank/DDBJ databases">
        <title>The complete chloroplast genome sequence of Lithospermum erythrorhizon: insights into the phylogenetic relationship among Boraginaceae species and the maternal lineages of purple gromwells.</title>
        <authorList>
            <person name="Okada T."/>
            <person name="Watanabe K."/>
        </authorList>
    </citation>
    <scope>NUCLEOTIDE SEQUENCE [LARGE SCALE GENOMIC DNA]</scope>
</reference>
<name>A0AAV3R3U4_LITER</name>
<sequence>MVEALMLISNVKKGMAHWKIKEQHVEHYDPRLMAATVNFSVVAKRLKVKIYHELKSLLEDDSADFTKDLVDRNLVRKYFVGEIELANKCGNYWTRAFLQLPDVDRCLYYIECNNCHVKLSSLVGAKYHCAHCDKDDVSSRRPYVAIDVYDHIGHIQARAIENVIEQIL</sequence>
<evidence type="ECO:0000313" key="2">
    <source>
        <dbReference type="Proteomes" id="UP001454036"/>
    </source>
</evidence>
<accession>A0AAV3R3U4</accession>
<keyword evidence="2" id="KW-1185">Reference proteome</keyword>